<feature type="region of interest" description="Disordered" evidence="2">
    <location>
        <begin position="1"/>
        <end position="41"/>
    </location>
</feature>
<protein>
    <submittedName>
        <fullName evidence="3">Uncharacterized protein</fullName>
    </submittedName>
</protein>
<name>E3NCK7_CAERE</name>
<gene>
    <name evidence="3" type="ORF">CRE_18206</name>
</gene>
<feature type="compositionally biased region" description="Low complexity" evidence="2">
    <location>
        <begin position="1"/>
        <end position="35"/>
    </location>
</feature>
<dbReference type="HOGENOM" id="CLU_811949_0_0_1"/>
<feature type="region of interest" description="Disordered" evidence="2">
    <location>
        <begin position="314"/>
        <end position="342"/>
    </location>
</feature>
<reference evidence="3" key="1">
    <citation type="submission" date="2007-07" db="EMBL/GenBank/DDBJ databases">
        <title>PCAP assembly of the Caenorhabditis remanei genome.</title>
        <authorList>
            <consortium name="The Caenorhabditis remanei Sequencing Consortium"/>
            <person name="Wilson R.K."/>
        </authorList>
    </citation>
    <scope>NUCLEOTIDE SEQUENCE [LARGE SCALE GENOMIC DNA]</scope>
    <source>
        <strain evidence="3">PB4641</strain>
    </source>
</reference>
<dbReference type="RefSeq" id="XP_003093877.2">
    <property type="nucleotide sequence ID" value="XM_003093829.2"/>
</dbReference>
<feature type="coiled-coil region" evidence="1">
    <location>
        <begin position="186"/>
        <end position="213"/>
    </location>
</feature>
<evidence type="ECO:0000313" key="3">
    <source>
        <dbReference type="EMBL" id="EFO92818.1"/>
    </source>
</evidence>
<dbReference type="GeneID" id="9811351"/>
<keyword evidence="1" id="KW-0175">Coiled coil</keyword>
<sequence>MSDSTHSSTPSSSTNNSLPNNSSSSASSRPETVTSAPPPQSIVFNTPSSHFYITGCIGSGNVHGTPTIPSAHYSDLIAVKDSEIEEWKNRYNEQTVELDRIKESLAAHQDQHRIMEIALAAKSDEFEEMKEMWIAEKQCTEMKERELATMRIQVESIQKQNTDLTVLQQKMEETALKKDTEMQNYATERNQMIKNVDENVQKLEELGRKCEEENRMHTETKKILEMSKQQVRALENLSIEMETGRRRLEDDVETIRNKYNDAKRWIEYGKKEIKKLEEIVLVRNKLNDKKTAEIHHKQGIINLLGSEKRRLKKRVDELEASRQGGTLRRSMRQPAATADGVQ</sequence>
<dbReference type="InParanoid" id="E3NCK7"/>
<accession>E3NCK7</accession>
<dbReference type="EMBL" id="DS268597">
    <property type="protein sequence ID" value="EFO92818.1"/>
    <property type="molecule type" value="Genomic_DNA"/>
</dbReference>
<evidence type="ECO:0000256" key="1">
    <source>
        <dbReference type="SAM" id="Coils"/>
    </source>
</evidence>
<evidence type="ECO:0000256" key="2">
    <source>
        <dbReference type="SAM" id="MobiDB-lite"/>
    </source>
</evidence>
<proteinExistence type="predicted"/>
<evidence type="ECO:0000313" key="4">
    <source>
        <dbReference type="Proteomes" id="UP000008281"/>
    </source>
</evidence>
<dbReference type="AlphaFoldDB" id="E3NCK7"/>
<dbReference type="Proteomes" id="UP000008281">
    <property type="component" value="Unassembled WGS sequence"/>
</dbReference>
<dbReference type="KEGG" id="crq:GCK72_017390"/>
<organism evidence="4">
    <name type="scientific">Caenorhabditis remanei</name>
    <name type="common">Caenorhabditis vulgaris</name>
    <dbReference type="NCBI Taxonomy" id="31234"/>
    <lineage>
        <taxon>Eukaryota</taxon>
        <taxon>Metazoa</taxon>
        <taxon>Ecdysozoa</taxon>
        <taxon>Nematoda</taxon>
        <taxon>Chromadorea</taxon>
        <taxon>Rhabditida</taxon>
        <taxon>Rhabditina</taxon>
        <taxon>Rhabditomorpha</taxon>
        <taxon>Rhabditoidea</taxon>
        <taxon>Rhabditidae</taxon>
        <taxon>Peloderinae</taxon>
        <taxon>Caenorhabditis</taxon>
    </lineage>
</organism>
<feature type="coiled-coil region" evidence="1">
    <location>
        <begin position="84"/>
        <end position="111"/>
    </location>
</feature>
<dbReference type="CTD" id="9811351"/>
<keyword evidence="4" id="KW-1185">Reference proteome</keyword>